<proteinExistence type="predicted"/>
<protein>
    <submittedName>
        <fullName evidence="1">Uncharacterized protein</fullName>
    </submittedName>
</protein>
<organism evidence="1 2">
    <name type="scientific">Ancylostoma ceylanicum</name>
    <dbReference type="NCBI Taxonomy" id="53326"/>
    <lineage>
        <taxon>Eukaryota</taxon>
        <taxon>Metazoa</taxon>
        <taxon>Ecdysozoa</taxon>
        <taxon>Nematoda</taxon>
        <taxon>Chromadorea</taxon>
        <taxon>Rhabditida</taxon>
        <taxon>Rhabditina</taxon>
        <taxon>Rhabditomorpha</taxon>
        <taxon>Strongyloidea</taxon>
        <taxon>Ancylostomatidae</taxon>
        <taxon>Ancylostomatinae</taxon>
        <taxon>Ancylostoma</taxon>
    </lineage>
</organism>
<sequence>MGSTQYLSATGAWFSKGSYGKFDFGEKLHNLETSKVGLGNSVVLGKLGIKDKAEKNSFIAQLHRVNRADQQKRYDRHDHTILLRDNPGSIVKCHGGELNSKATTTRKVLVCKLGAILVISTSTNPTLGSFARFEDETHLFHLRHTYCNPPSLVLLYDVVVVSMISVR</sequence>
<gene>
    <name evidence="1" type="primary">Acey_s0286.g1408</name>
    <name evidence="1" type="ORF">Y032_0286g1408</name>
</gene>
<evidence type="ECO:0000313" key="1">
    <source>
        <dbReference type="EMBL" id="EYB86075.1"/>
    </source>
</evidence>
<keyword evidence="2" id="KW-1185">Reference proteome</keyword>
<dbReference type="Proteomes" id="UP000024635">
    <property type="component" value="Unassembled WGS sequence"/>
</dbReference>
<evidence type="ECO:0000313" key="2">
    <source>
        <dbReference type="Proteomes" id="UP000024635"/>
    </source>
</evidence>
<reference evidence="2" key="1">
    <citation type="journal article" date="2015" name="Nat. Genet.">
        <title>The genome and transcriptome of the zoonotic hookworm Ancylostoma ceylanicum identify infection-specific gene families.</title>
        <authorList>
            <person name="Schwarz E.M."/>
            <person name="Hu Y."/>
            <person name="Antoshechkin I."/>
            <person name="Miller M.M."/>
            <person name="Sternberg P.W."/>
            <person name="Aroian R.V."/>
        </authorList>
    </citation>
    <scope>NUCLEOTIDE SEQUENCE</scope>
    <source>
        <strain evidence="2">HY135</strain>
    </source>
</reference>
<dbReference type="AlphaFoldDB" id="A0A016S602"/>
<name>A0A016S602_9BILA</name>
<comment type="caution">
    <text evidence="1">The sequence shown here is derived from an EMBL/GenBank/DDBJ whole genome shotgun (WGS) entry which is preliminary data.</text>
</comment>
<accession>A0A016S602</accession>
<dbReference type="EMBL" id="JARK01001622">
    <property type="protein sequence ID" value="EYB86075.1"/>
    <property type="molecule type" value="Genomic_DNA"/>
</dbReference>